<dbReference type="EMBL" id="CP001958">
    <property type="protein sequence ID" value="ADG97932.1"/>
    <property type="molecule type" value="Genomic_DNA"/>
</dbReference>
<dbReference type="HOGENOM" id="CLU_1593402_0_0_11"/>
<gene>
    <name evidence="2" type="ordered locus">Srot_1469</name>
</gene>
<dbReference type="KEGG" id="srt:Srot_1469"/>
<keyword evidence="3" id="KW-1185">Reference proteome</keyword>
<organism evidence="2 3">
    <name type="scientific">Segniliparus rotundus (strain ATCC BAA-972 / CDC 1076 / CIP 108378 / DSM 44985 / JCM 13578)</name>
    <dbReference type="NCBI Taxonomy" id="640132"/>
    <lineage>
        <taxon>Bacteria</taxon>
        <taxon>Bacillati</taxon>
        <taxon>Actinomycetota</taxon>
        <taxon>Actinomycetes</taxon>
        <taxon>Mycobacteriales</taxon>
        <taxon>Segniliparaceae</taxon>
        <taxon>Segniliparus</taxon>
    </lineage>
</organism>
<dbReference type="RefSeq" id="WP_013138385.1">
    <property type="nucleotide sequence ID" value="NC_014168.1"/>
</dbReference>
<dbReference type="AlphaFoldDB" id="D6Z7K2"/>
<accession>D6Z7K2</accession>
<feature type="signal peptide" evidence="1">
    <location>
        <begin position="1"/>
        <end position="24"/>
    </location>
</feature>
<dbReference type="OrthoDB" id="9850028at2"/>
<dbReference type="PROSITE" id="PS51257">
    <property type="entry name" value="PROKAR_LIPOPROTEIN"/>
    <property type="match status" value="1"/>
</dbReference>
<sequence length="172" mass="18286">MTKTIAWTGSALLACALLVAPAPAATADPDPNACQALQAAGPRFRDLDQQRAALQDQLKTLRGAHPPQGELDKWRDLQRQLGDLFRQSQHFLEQTADGVNNDVAEQALRDQASAYQDLADVQDEIISSEDADGVPAELTGRFNDAAGRIAPAADRLNAVERDVCASAPAAGS</sequence>
<feature type="chain" id="PRO_5039330683" evidence="1">
    <location>
        <begin position="25"/>
        <end position="172"/>
    </location>
</feature>
<reference evidence="2 3" key="1">
    <citation type="journal article" date="2010" name="Stand. Genomic Sci.">
        <title>Complete genome sequence of Segniliparus rotundus type strain (CDC 1076).</title>
        <authorList>
            <person name="Sikorski J."/>
            <person name="Lapidus A."/>
            <person name="Copeland A."/>
            <person name="Misra M."/>
            <person name="Glavina Del Rio T."/>
            <person name="Nolan M."/>
            <person name="Lucas S."/>
            <person name="Chen F."/>
            <person name="Tice H."/>
            <person name="Cheng J.F."/>
            <person name="Jando M."/>
            <person name="Schneider S."/>
            <person name="Bruce D."/>
            <person name="Goodwin L."/>
            <person name="Pitluck S."/>
            <person name="Liolios K."/>
            <person name="Mikhailova N."/>
            <person name="Pati A."/>
            <person name="Ivanova N."/>
            <person name="Mavromatis K."/>
            <person name="Chen A."/>
            <person name="Palaniappan K."/>
            <person name="Chertkov O."/>
            <person name="Land M."/>
            <person name="Hauser L."/>
            <person name="Chang Y.J."/>
            <person name="Jeffries C.D."/>
            <person name="Brettin T."/>
            <person name="Detter J.C."/>
            <person name="Han C."/>
            <person name="Rohde M."/>
            <person name="Goker M."/>
            <person name="Bristow J."/>
            <person name="Eisen J.A."/>
            <person name="Markowitz V."/>
            <person name="Hugenholtz P."/>
            <person name="Kyrpides N.C."/>
            <person name="Klenk H.P."/>
        </authorList>
    </citation>
    <scope>NUCLEOTIDE SEQUENCE [LARGE SCALE GENOMIC DNA]</scope>
    <source>
        <strain evidence="3">ATCC BAA-972 / CDC 1076 / CIP 108378 / DSM 44985 / JCM 13578</strain>
    </source>
</reference>
<keyword evidence="1" id="KW-0732">Signal</keyword>
<name>D6Z7K2_SEGRD</name>
<proteinExistence type="predicted"/>
<dbReference type="Proteomes" id="UP000002247">
    <property type="component" value="Chromosome"/>
</dbReference>
<protein>
    <submittedName>
        <fullName evidence="2">Uncharacterized protein</fullName>
    </submittedName>
</protein>
<evidence type="ECO:0000313" key="3">
    <source>
        <dbReference type="Proteomes" id="UP000002247"/>
    </source>
</evidence>
<evidence type="ECO:0000313" key="2">
    <source>
        <dbReference type="EMBL" id="ADG97932.1"/>
    </source>
</evidence>
<evidence type="ECO:0000256" key="1">
    <source>
        <dbReference type="SAM" id="SignalP"/>
    </source>
</evidence>